<dbReference type="InterPro" id="IPR001138">
    <property type="entry name" value="Zn2Cys6_DnaBD"/>
</dbReference>
<evidence type="ECO:0000259" key="6">
    <source>
        <dbReference type="PROSITE" id="PS50048"/>
    </source>
</evidence>
<keyword evidence="4" id="KW-0539">Nucleus</keyword>
<accession>A0A6A6E2F5</accession>
<dbReference type="InterPro" id="IPR004035">
    <property type="entry name" value="Endouclease-III_FeS-bd_BS"/>
</dbReference>
<keyword evidence="3" id="KW-0378">Hydrolase</keyword>
<dbReference type="CDD" id="cd00067">
    <property type="entry name" value="GAL4"/>
    <property type="match status" value="1"/>
</dbReference>
<dbReference type="Gene3D" id="4.10.240.10">
    <property type="entry name" value="Zn(2)-C6 fungal-type DNA-binding domain"/>
    <property type="match status" value="1"/>
</dbReference>
<dbReference type="Pfam" id="PF04082">
    <property type="entry name" value="Fungal_trans"/>
    <property type="match status" value="1"/>
</dbReference>
<dbReference type="PANTHER" id="PTHR47256">
    <property type="entry name" value="ZN(II)2CYS6 TRANSCRIPTION FACTOR (EUROFUNG)-RELATED"/>
    <property type="match status" value="1"/>
</dbReference>
<dbReference type="GO" id="GO:0008270">
    <property type="term" value="F:zinc ion binding"/>
    <property type="evidence" value="ECO:0007669"/>
    <property type="project" value="InterPro"/>
</dbReference>
<evidence type="ECO:0000256" key="4">
    <source>
        <dbReference type="ARBA" id="ARBA00023242"/>
    </source>
</evidence>
<comment type="similarity">
    <text evidence="1">Belongs to the Nth/MutY family.</text>
</comment>
<evidence type="ECO:0000256" key="5">
    <source>
        <dbReference type="ARBA" id="ARBA00023295"/>
    </source>
</evidence>
<dbReference type="GO" id="GO:0016798">
    <property type="term" value="F:hydrolase activity, acting on glycosyl bonds"/>
    <property type="evidence" value="ECO:0007669"/>
    <property type="project" value="UniProtKB-KW"/>
</dbReference>
<dbReference type="PROSITE" id="PS50048">
    <property type="entry name" value="ZN2_CY6_FUNGAL_2"/>
    <property type="match status" value="1"/>
</dbReference>
<dbReference type="PROSITE" id="PS51257">
    <property type="entry name" value="PROKAR_LIPOPROTEIN"/>
    <property type="match status" value="1"/>
</dbReference>
<dbReference type="AlphaFoldDB" id="A0A6A6E2F5"/>
<dbReference type="GO" id="GO:0000981">
    <property type="term" value="F:DNA-binding transcription factor activity, RNA polymerase II-specific"/>
    <property type="evidence" value="ECO:0007669"/>
    <property type="project" value="InterPro"/>
</dbReference>
<evidence type="ECO:0000256" key="2">
    <source>
        <dbReference type="ARBA" id="ARBA00022723"/>
    </source>
</evidence>
<dbReference type="CDD" id="cd12148">
    <property type="entry name" value="fungal_TF_MHR"/>
    <property type="match status" value="1"/>
</dbReference>
<proteinExistence type="inferred from homology"/>
<dbReference type="GO" id="GO:0006351">
    <property type="term" value="P:DNA-templated transcription"/>
    <property type="evidence" value="ECO:0007669"/>
    <property type="project" value="InterPro"/>
</dbReference>
<name>A0A6A6E2F5_9PEZI</name>
<dbReference type="SUPFAM" id="SSF57701">
    <property type="entry name" value="Zn2/Cys6 DNA-binding domain"/>
    <property type="match status" value="1"/>
</dbReference>
<keyword evidence="5" id="KW-0326">Glycosidase</keyword>
<dbReference type="GO" id="GO:0003677">
    <property type="term" value="F:DNA binding"/>
    <property type="evidence" value="ECO:0007669"/>
    <property type="project" value="InterPro"/>
</dbReference>
<evidence type="ECO:0000313" key="7">
    <source>
        <dbReference type="EMBL" id="KAF2186137.1"/>
    </source>
</evidence>
<keyword evidence="2" id="KW-0479">Metal-binding</keyword>
<evidence type="ECO:0000256" key="1">
    <source>
        <dbReference type="ARBA" id="ARBA00008343"/>
    </source>
</evidence>
<dbReference type="Proteomes" id="UP000800200">
    <property type="component" value="Unassembled WGS sequence"/>
</dbReference>
<gene>
    <name evidence="7" type="ORF">K469DRAFT_726495</name>
</gene>
<dbReference type="OrthoDB" id="426882at2759"/>
<organism evidence="7 8">
    <name type="scientific">Zopfia rhizophila CBS 207.26</name>
    <dbReference type="NCBI Taxonomy" id="1314779"/>
    <lineage>
        <taxon>Eukaryota</taxon>
        <taxon>Fungi</taxon>
        <taxon>Dikarya</taxon>
        <taxon>Ascomycota</taxon>
        <taxon>Pezizomycotina</taxon>
        <taxon>Dothideomycetes</taxon>
        <taxon>Dothideomycetes incertae sedis</taxon>
        <taxon>Zopfiaceae</taxon>
        <taxon>Zopfia</taxon>
    </lineage>
</organism>
<evidence type="ECO:0000256" key="3">
    <source>
        <dbReference type="ARBA" id="ARBA00022801"/>
    </source>
</evidence>
<dbReference type="EMBL" id="ML994631">
    <property type="protein sequence ID" value="KAF2186137.1"/>
    <property type="molecule type" value="Genomic_DNA"/>
</dbReference>
<dbReference type="Pfam" id="PF00172">
    <property type="entry name" value="Zn_clus"/>
    <property type="match status" value="1"/>
</dbReference>
<reference evidence="7" key="1">
    <citation type="journal article" date="2020" name="Stud. Mycol.">
        <title>101 Dothideomycetes genomes: a test case for predicting lifestyles and emergence of pathogens.</title>
        <authorList>
            <person name="Haridas S."/>
            <person name="Albert R."/>
            <person name="Binder M."/>
            <person name="Bloem J."/>
            <person name="Labutti K."/>
            <person name="Salamov A."/>
            <person name="Andreopoulos B."/>
            <person name="Baker S."/>
            <person name="Barry K."/>
            <person name="Bills G."/>
            <person name="Bluhm B."/>
            <person name="Cannon C."/>
            <person name="Castanera R."/>
            <person name="Culley D."/>
            <person name="Daum C."/>
            <person name="Ezra D."/>
            <person name="Gonzalez J."/>
            <person name="Henrissat B."/>
            <person name="Kuo A."/>
            <person name="Liang C."/>
            <person name="Lipzen A."/>
            <person name="Lutzoni F."/>
            <person name="Magnuson J."/>
            <person name="Mondo S."/>
            <person name="Nolan M."/>
            <person name="Ohm R."/>
            <person name="Pangilinan J."/>
            <person name="Park H.-J."/>
            <person name="Ramirez L."/>
            <person name="Alfaro M."/>
            <person name="Sun H."/>
            <person name="Tritt A."/>
            <person name="Yoshinaga Y."/>
            <person name="Zwiers L.-H."/>
            <person name="Turgeon B."/>
            <person name="Goodwin S."/>
            <person name="Spatafora J."/>
            <person name="Crous P."/>
            <person name="Grigoriev I."/>
        </authorList>
    </citation>
    <scope>NUCLEOTIDE SEQUENCE</scope>
    <source>
        <strain evidence="7">CBS 207.26</strain>
    </source>
</reference>
<feature type="domain" description="Zn(2)-C6 fungal-type" evidence="6">
    <location>
        <begin position="25"/>
        <end position="55"/>
    </location>
</feature>
<evidence type="ECO:0000313" key="8">
    <source>
        <dbReference type="Proteomes" id="UP000800200"/>
    </source>
</evidence>
<dbReference type="PROSITE" id="PS00764">
    <property type="entry name" value="ENDONUCLEASE_III_1"/>
    <property type="match status" value="1"/>
</dbReference>
<dbReference type="PANTHER" id="PTHR47256:SF1">
    <property type="entry name" value="ZN(II)2CYS6 TRANSCRIPTION FACTOR (EUROFUNG)"/>
    <property type="match status" value="1"/>
</dbReference>
<dbReference type="InterPro" id="IPR053187">
    <property type="entry name" value="Notoamide_regulator"/>
</dbReference>
<keyword evidence="8" id="KW-1185">Reference proteome</keyword>
<dbReference type="InterPro" id="IPR036864">
    <property type="entry name" value="Zn2-C6_fun-type_DNA-bd_sf"/>
</dbReference>
<dbReference type="InterPro" id="IPR007219">
    <property type="entry name" value="XnlR_reg_dom"/>
</dbReference>
<sequence>MRQYNSRPPPSSQPLSVNTITGAGACTACHRRMTKCATERPRCEECQKRNTCCIYEDTAVSASSPHIPATKRKHDQLQAQFSAYEELYNLLQTRPDNVATEIFRRIRQGADVQSILRHVQDGDLLLQISLLPDTQYRSGVPLHADLKPLYRHANNPYLDSVLYRSTLGSSPSVGQHTVVRDKITSDRESVYHTPYYDAQIIDARLNSATLKISNWTSISSDEKFLRKLLETYFLFEYPFYPFFHKDIFLDDMIAGRHDFCSSLLVNTILASACHGLGAIKNRSEFWNPRNYGYQFLAEAKRLWELEQGKAEHALTTIQTAPILGITYFVSGLDKIGWSFWTQAVAMAENLDWLSVPESSLSQREKTVRTITVWGIFAQQATSCFYFVKPPLVNEPPKAALPDRGTAPAFFGEIWIKYPHAQTLFPLHLGHTFLALAELRKLMNDIGREALSNQRTHAEISLDRASTFHAQLRAWYQGLPEALGPERIVLPPHLLVHMQYHNLMTMTFSPLIAVETAFNPPDSSTSLLDYINYSPAQTVAYSKTCLETLLHMFYQLHGFESYYAFLLQILIQLGFDAVEKLWSTSSSTSTAATTTTTTTTGDQDKLVDNEDIKAVRSTLMLCAKGLRDQGRNFYLSEVVFRVLKDKMREEDVALLRDWARIGDEEERDRLWREHVHGEWPVNVVGITQDPEGLRLDNLVRGFSPPHCP</sequence>
<protein>
    <recommendedName>
        <fullName evidence="6">Zn(2)-C6 fungal-type domain-containing protein</fullName>
    </recommendedName>
</protein>